<proteinExistence type="predicted"/>
<keyword evidence="1" id="KW-0812">Transmembrane</keyword>
<evidence type="ECO:0008006" key="4">
    <source>
        <dbReference type="Google" id="ProtNLM"/>
    </source>
</evidence>
<dbReference type="AlphaFoldDB" id="A0A934VCE8"/>
<name>A0A934VCE8_9BACT</name>
<feature type="transmembrane region" description="Helical" evidence="1">
    <location>
        <begin position="29"/>
        <end position="50"/>
    </location>
</feature>
<feature type="transmembrane region" description="Helical" evidence="1">
    <location>
        <begin position="56"/>
        <end position="75"/>
    </location>
</feature>
<keyword evidence="3" id="KW-1185">Reference proteome</keyword>
<evidence type="ECO:0000313" key="3">
    <source>
        <dbReference type="Proteomes" id="UP000600139"/>
    </source>
</evidence>
<dbReference type="RefSeq" id="WP_200351815.1">
    <property type="nucleotide sequence ID" value="NZ_BAABHZ010000006.1"/>
</dbReference>
<protein>
    <recommendedName>
        <fullName evidence="4">SMODS and SLOG-associating 2TM effector domain-containing protein</fullName>
    </recommendedName>
</protein>
<sequence length="131" mass="14401">MAEKQPPPPEFARRLEVWHRMAVSTNRTFVALGIVATALSLGVTAFAGLIDNKWVLAGLAFSSSLALGFITNFNLGGKAAEIRAAWRILETALLRYKNQEDFTMEKLLDAYKLAEDTLGNVNYTPPSKNGE</sequence>
<dbReference type="Proteomes" id="UP000600139">
    <property type="component" value="Unassembled WGS sequence"/>
</dbReference>
<keyword evidence="1" id="KW-0472">Membrane</keyword>
<gene>
    <name evidence="2" type="ORF">JIN84_14795</name>
</gene>
<accession>A0A934VCE8</accession>
<reference evidence="2" key="1">
    <citation type="submission" date="2021-01" db="EMBL/GenBank/DDBJ databases">
        <title>Modified the classification status of verrucomicrobia.</title>
        <authorList>
            <person name="Feng X."/>
        </authorList>
    </citation>
    <scope>NUCLEOTIDE SEQUENCE</scope>
    <source>
        <strain evidence="2">JCM 18052</strain>
    </source>
</reference>
<comment type="caution">
    <text evidence="2">The sequence shown here is derived from an EMBL/GenBank/DDBJ whole genome shotgun (WGS) entry which is preliminary data.</text>
</comment>
<dbReference type="EMBL" id="JAENIK010000011">
    <property type="protein sequence ID" value="MBK1816891.1"/>
    <property type="molecule type" value="Genomic_DNA"/>
</dbReference>
<organism evidence="2 3">
    <name type="scientific">Luteolibacter yonseiensis</name>
    <dbReference type="NCBI Taxonomy" id="1144680"/>
    <lineage>
        <taxon>Bacteria</taxon>
        <taxon>Pseudomonadati</taxon>
        <taxon>Verrucomicrobiota</taxon>
        <taxon>Verrucomicrobiia</taxon>
        <taxon>Verrucomicrobiales</taxon>
        <taxon>Verrucomicrobiaceae</taxon>
        <taxon>Luteolibacter</taxon>
    </lineage>
</organism>
<evidence type="ECO:0000313" key="2">
    <source>
        <dbReference type="EMBL" id="MBK1816891.1"/>
    </source>
</evidence>
<keyword evidence="1" id="KW-1133">Transmembrane helix</keyword>
<evidence type="ECO:0000256" key="1">
    <source>
        <dbReference type="SAM" id="Phobius"/>
    </source>
</evidence>